<dbReference type="Proteomes" id="UP000076482">
    <property type="component" value="Unassembled WGS sequence"/>
</dbReference>
<name>A0A162PIV5_BACCE</name>
<evidence type="ECO:0000313" key="1">
    <source>
        <dbReference type="EMBL" id="KZD72165.1"/>
    </source>
</evidence>
<evidence type="ECO:0000313" key="2">
    <source>
        <dbReference type="Proteomes" id="UP000076482"/>
    </source>
</evidence>
<protein>
    <submittedName>
        <fullName evidence="1">Uncharacterized protein</fullName>
    </submittedName>
</protein>
<accession>A0A162PIV5</accession>
<organism evidence="1 2">
    <name type="scientific">Bacillus cereus</name>
    <dbReference type="NCBI Taxonomy" id="1396"/>
    <lineage>
        <taxon>Bacteria</taxon>
        <taxon>Bacillati</taxon>
        <taxon>Bacillota</taxon>
        <taxon>Bacilli</taxon>
        <taxon>Bacillales</taxon>
        <taxon>Bacillaceae</taxon>
        <taxon>Bacillus</taxon>
        <taxon>Bacillus cereus group</taxon>
    </lineage>
</organism>
<dbReference type="RefSeq" id="WP_063259846.1">
    <property type="nucleotide sequence ID" value="NZ_LJKE01000015.1"/>
</dbReference>
<dbReference type="EMBL" id="LJKE01000015">
    <property type="protein sequence ID" value="KZD72165.1"/>
    <property type="molecule type" value="Genomic_DNA"/>
</dbReference>
<reference evidence="1 2" key="1">
    <citation type="submission" date="2015-09" db="EMBL/GenBank/DDBJ databases">
        <title>Bacillus cereus food isolates.</title>
        <authorList>
            <person name="Boekhorst J."/>
        </authorList>
    </citation>
    <scope>NUCLEOTIDE SEQUENCE [LARGE SCALE GENOMIC DNA]</scope>
    <source>
        <strain evidence="1 2">B4088</strain>
    </source>
</reference>
<dbReference type="AlphaFoldDB" id="A0A162PIV5"/>
<sequence>MKIENKQLLHVELFRIKGVWFDKNLVEWERLYHHYSSHLSCPPSQRRINGHLIAYSPSISYHITSIHFLLDFLDTVSDGRRFHASLQPNKLFLYQQLQEYPQPIEYPWEEYVHDIASYSSAFRHPVHIFFLPVHHIENLATRVTPSNNILVLFSNSTKQDLLYGLAYIYLEKYLRQLPPRFKNKEQFAEAFANGTYRF</sequence>
<dbReference type="PATRIC" id="fig|1396.535.peg.4379"/>
<comment type="caution">
    <text evidence="1">The sequence shown here is derived from an EMBL/GenBank/DDBJ whole genome shotgun (WGS) entry which is preliminary data.</text>
</comment>
<gene>
    <name evidence="1" type="ORF">B4088_0626</name>
</gene>
<proteinExistence type="predicted"/>